<keyword evidence="7" id="KW-0812">Transmembrane</keyword>
<reference evidence="8" key="1">
    <citation type="journal article" date="2020" name="Stud. Mycol.">
        <title>101 Dothideomycetes genomes: a test case for predicting lifestyles and emergence of pathogens.</title>
        <authorList>
            <person name="Haridas S."/>
            <person name="Albert R."/>
            <person name="Binder M."/>
            <person name="Bloem J."/>
            <person name="Labutti K."/>
            <person name="Salamov A."/>
            <person name="Andreopoulos B."/>
            <person name="Baker S."/>
            <person name="Barry K."/>
            <person name="Bills G."/>
            <person name="Bluhm B."/>
            <person name="Cannon C."/>
            <person name="Castanera R."/>
            <person name="Culley D."/>
            <person name="Daum C."/>
            <person name="Ezra D."/>
            <person name="Gonzalez J."/>
            <person name="Henrissat B."/>
            <person name="Kuo A."/>
            <person name="Liang C."/>
            <person name="Lipzen A."/>
            <person name="Lutzoni F."/>
            <person name="Magnuson J."/>
            <person name="Mondo S."/>
            <person name="Nolan M."/>
            <person name="Ohm R."/>
            <person name="Pangilinan J."/>
            <person name="Park H.-J."/>
            <person name="Ramirez L."/>
            <person name="Alfaro M."/>
            <person name="Sun H."/>
            <person name="Tritt A."/>
            <person name="Yoshinaga Y."/>
            <person name="Zwiers L.-H."/>
            <person name="Turgeon B."/>
            <person name="Goodwin S."/>
            <person name="Spatafora J."/>
            <person name="Crous P."/>
            <person name="Grigoriev I."/>
        </authorList>
    </citation>
    <scope>NUCLEOTIDE SEQUENCE</scope>
    <source>
        <strain evidence="8">CBS 675.92</strain>
    </source>
</reference>
<dbReference type="InterPro" id="IPR002401">
    <property type="entry name" value="Cyt_P450_E_grp-I"/>
</dbReference>
<dbReference type="InterPro" id="IPR001128">
    <property type="entry name" value="Cyt_P450"/>
</dbReference>
<evidence type="ECO:0000256" key="7">
    <source>
        <dbReference type="SAM" id="Phobius"/>
    </source>
</evidence>
<proteinExistence type="predicted"/>
<dbReference type="EMBL" id="ML976984">
    <property type="protein sequence ID" value="KAF1959570.1"/>
    <property type="molecule type" value="Genomic_DNA"/>
</dbReference>
<dbReference type="AlphaFoldDB" id="A0A6A5U5H7"/>
<dbReference type="Gene3D" id="1.10.630.10">
    <property type="entry name" value="Cytochrome P450"/>
    <property type="match status" value="1"/>
</dbReference>
<dbReference type="FunFam" id="1.10.630.10:FF:000076">
    <property type="entry name" value="Cytochrome P450 monooxygenase"/>
    <property type="match status" value="1"/>
</dbReference>
<evidence type="ECO:0000256" key="2">
    <source>
        <dbReference type="ARBA" id="ARBA00023026"/>
    </source>
</evidence>
<comment type="cofactor">
    <cofactor evidence="6">
        <name>heme</name>
        <dbReference type="ChEBI" id="CHEBI:30413"/>
    </cofactor>
</comment>
<dbReference type="PANTHER" id="PTHR24305:SF168">
    <property type="entry name" value="P450, PUTATIVE (EUROFUNG)-RELATED"/>
    <property type="match status" value="1"/>
</dbReference>
<dbReference type="SUPFAM" id="SSF48264">
    <property type="entry name" value="Cytochrome P450"/>
    <property type="match status" value="1"/>
</dbReference>
<gene>
    <name evidence="8" type="ORF">CC80DRAFT_406172</name>
</gene>
<dbReference type="OrthoDB" id="3934656at2759"/>
<accession>A0A6A5U5H7</accession>
<dbReference type="GO" id="GO:0005506">
    <property type="term" value="F:iron ion binding"/>
    <property type="evidence" value="ECO:0007669"/>
    <property type="project" value="InterPro"/>
</dbReference>
<keyword evidence="9" id="KW-1185">Reference proteome</keyword>
<protein>
    <recommendedName>
        <fullName evidence="4">Cytochrome P450 monooxygenase ABA1</fullName>
    </recommendedName>
    <alternativeName>
        <fullName evidence="5">Abscisic acid biosynthesis protein 1</fullName>
    </alternativeName>
    <alternativeName>
        <fullName evidence="3">Cytochrome P450 monooxygenase aba1</fullName>
    </alternativeName>
</protein>
<dbReference type="GO" id="GO:0016705">
    <property type="term" value="F:oxidoreductase activity, acting on paired donors, with incorporation or reduction of molecular oxygen"/>
    <property type="evidence" value="ECO:0007669"/>
    <property type="project" value="InterPro"/>
</dbReference>
<dbReference type="InterPro" id="IPR036396">
    <property type="entry name" value="Cyt_P450_sf"/>
</dbReference>
<dbReference type="GO" id="GO:0008168">
    <property type="term" value="F:methyltransferase activity"/>
    <property type="evidence" value="ECO:0007669"/>
    <property type="project" value="UniProtKB-KW"/>
</dbReference>
<dbReference type="PANTHER" id="PTHR24305">
    <property type="entry name" value="CYTOCHROME P450"/>
    <property type="match status" value="1"/>
</dbReference>
<evidence type="ECO:0000313" key="9">
    <source>
        <dbReference type="Proteomes" id="UP000800035"/>
    </source>
</evidence>
<keyword evidence="2" id="KW-0843">Virulence</keyword>
<evidence type="ECO:0000256" key="5">
    <source>
        <dbReference type="ARBA" id="ARBA00079990"/>
    </source>
</evidence>
<keyword evidence="7" id="KW-1133">Transmembrane helix</keyword>
<evidence type="ECO:0000313" key="8">
    <source>
        <dbReference type="EMBL" id="KAF1959570.1"/>
    </source>
</evidence>
<dbReference type="PRINTS" id="PR00463">
    <property type="entry name" value="EP450I"/>
</dbReference>
<feature type="transmembrane region" description="Helical" evidence="7">
    <location>
        <begin position="12"/>
        <end position="33"/>
    </location>
</feature>
<name>A0A6A5U5H7_9PLEO</name>
<dbReference type="Proteomes" id="UP000800035">
    <property type="component" value="Unassembled WGS sequence"/>
</dbReference>
<dbReference type="CDD" id="cd11060">
    <property type="entry name" value="CYP57A1-like"/>
    <property type="match status" value="1"/>
</dbReference>
<keyword evidence="7" id="KW-0472">Membrane</keyword>
<keyword evidence="8" id="KW-0489">Methyltransferase</keyword>
<keyword evidence="6" id="KW-0349">Heme</keyword>
<dbReference type="GO" id="GO:0032259">
    <property type="term" value="P:methylation"/>
    <property type="evidence" value="ECO:0007669"/>
    <property type="project" value="UniProtKB-KW"/>
</dbReference>
<keyword evidence="8" id="KW-0808">Transferase</keyword>
<dbReference type="PRINTS" id="PR00385">
    <property type="entry name" value="P450"/>
</dbReference>
<evidence type="ECO:0000256" key="6">
    <source>
        <dbReference type="PIRSR" id="PIRSR602401-1"/>
    </source>
</evidence>
<evidence type="ECO:0000256" key="3">
    <source>
        <dbReference type="ARBA" id="ARBA00067672"/>
    </source>
</evidence>
<sequence length="518" mass="58540">MGSETASDPLQQVFGLLALGIAYAVVGVVRQYWRLRHFKGPRTTGWSWWWHSRATVSGASHKWYSDVNEQYGPIARVAPNLLTTSDSELWMRMNAVRTPYTRAEWWYHAARFVPGKDHIFSECDDESHNVRRKKMAAGYSGKETPTLEPSIDTHIKELIHLIRTKYASSASSTKPTQPMDLASKIQYFTIDVISDIGTGQPFGDLKADADVNAYIEAIETGLRAGNKAFGFGTMWLRDVPIVGAAISPSEKDRKGNGRMMFEVRNVVEARKAKSTTEKTDMLASFIRNGVLGDDLFHEIFEQILAGSDTTAGAIRITLLYIMSHPRVYKKLQAEIDEAVKSGIAPQAPEVITDTGARRLPYLNAVVREGLRIHPPVVCLFPRIVPKEGDVVKINDEEVVIPGGTMVGYSAWSMHRRNKIVYGDDAEVFRPERWIVDEEQPGESERLARMIRVNDMVFGQGKWACLGRSVAWMEIHKALFELLRHFDLAISRPFEPWTIWNSMGLWEIKDMLVDVTERI</sequence>
<keyword evidence="6" id="KW-0408">Iron</keyword>
<evidence type="ECO:0000256" key="1">
    <source>
        <dbReference type="ARBA" id="ARBA00004972"/>
    </source>
</evidence>
<dbReference type="GO" id="GO:0004497">
    <property type="term" value="F:monooxygenase activity"/>
    <property type="evidence" value="ECO:0007669"/>
    <property type="project" value="InterPro"/>
</dbReference>
<dbReference type="Pfam" id="PF00067">
    <property type="entry name" value="p450"/>
    <property type="match status" value="1"/>
</dbReference>
<dbReference type="GO" id="GO:0020037">
    <property type="term" value="F:heme binding"/>
    <property type="evidence" value="ECO:0007669"/>
    <property type="project" value="InterPro"/>
</dbReference>
<keyword evidence="6" id="KW-0479">Metal-binding</keyword>
<organism evidence="8 9">
    <name type="scientific">Byssothecium circinans</name>
    <dbReference type="NCBI Taxonomy" id="147558"/>
    <lineage>
        <taxon>Eukaryota</taxon>
        <taxon>Fungi</taxon>
        <taxon>Dikarya</taxon>
        <taxon>Ascomycota</taxon>
        <taxon>Pezizomycotina</taxon>
        <taxon>Dothideomycetes</taxon>
        <taxon>Pleosporomycetidae</taxon>
        <taxon>Pleosporales</taxon>
        <taxon>Massarineae</taxon>
        <taxon>Massarinaceae</taxon>
        <taxon>Byssothecium</taxon>
    </lineage>
</organism>
<feature type="binding site" description="axial binding residue" evidence="6">
    <location>
        <position position="464"/>
    </location>
    <ligand>
        <name>heme</name>
        <dbReference type="ChEBI" id="CHEBI:30413"/>
    </ligand>
    <ligandPart>
        <name>Fe</name>
        <dbReference type="ChEBI" id="CHEBI:18248"/>
    </ligandPart>
</feature>
<evidence type="ECO:0000256" key="4">
    <source>
        <dbReference type="ARBA" id="ARBA00068222"/>
    </source>
</evidence>
<dbReference type="InterPro" id="IPR050121">
    <property type="entry name" value="Cytochrome_P450_monoxygenase"/>
</dbReference>
<comment type="pathway">
    <text evidence="1">Hormone biosynthesis.</text>
</comment>